<organism evidence="2 3">
    <name type="scientific">Ohtaekwangia koreensis</name>
    <dbReference type="NCBI Taxonomy" id="688867"/>
    <lineage>
        <taxon>Bacteria</taxon>
        <taxon>Pseudomonadati</taxon>
        <taxon>Bacteroidota</taxon>
        <taxon>Cytophagia</taxon>
        <taxon>Cytophagales</taxon>
        <taxon>Fulvivirgaceae</taxon>
        <taxon>Ohtaekwangia</taxon>
    </lineage>
</organism>
<dbReference type="Proteomes" id="UP000190961">
    <property type="component" value="Unassembled WGS sequence"/>
</dbReference>
<dbReference type="InterPro" id="IPR000182">
    <property type="entry name" value="GNAT_dom"/>
</dbReference>
<reference evidence="2 3" key="1">
    <citation type="submission" date="2017-02" db="EMBL/GenBank/DDBJ databases">
        <authorList>
            <person name="Peterson S.W."/>
        </authorList>
    </citation>
    <scope>NUCLEOTIDE SEQUENCE [LARGE SCALE GENOMIC DNA]</scope>
    <source>
        <strain evidence="2 3">DSM 25262</strain>
    </source>
</reference>
<accession>A0A1T5MFP1</accession>
<keyword evidence="2" id="KW-0808">Transferase</keyword>
<dbReference type="EMBL" id="FUZU01000004">
    <property type="protein sequence ID" value="SKC86728.1"/>
    <property type="molecule type" value="Genomic_DNA"/>
</dbReference>
<dbReference type="Pfam" id="PF13302">
    <property type="entry name" value="Acetyltransf_3"/>
    <property type="match status" value="1"/>
</dbReference>
<dbReference type="STRING" id="688867.SAMN05660236_5236"/>
<dbReference type="OrthoDB" id="9788916at2"/>
<dbReference type="SUPFAM" id="SSF55729">
    <property type="entry name" value="Acyl-CoA N-acyltransferases (Nat)"/>
    <property type="match status" value="1"/>
</dbReference>
<keyword evidence="3" id="KW-1185">Reference proteome</keyword>
<dbReference type="RefSeq" id="WP_079689724.1">
    <property type="nucleotide sequence ID" value="NZ_FUZU01000004.1"/>
</dbReference>
<dbReference type="GO" id="GO:0016747">
    <property type="term" value="F:acyltransferase activity, transferring groups other than amino-acyl groups"/>
    <property type="evidence" value="ECO:0007669"/>
    <property type="project" value="InterPro"/>
</dbReference>
<evidence type="ECO:0000313" key="2">
    <source>
        <dbReference type="EMBL" id="SKC86728.1"/>
    </source>
</evidence>
<protein>
    <submittedName>
        <fullName evidence="2">Protein N-acetyltransferase, RimJ/RimL family</fullName>
    </submittedName>
</protein>
<gene>
    <name evidence="2" type="ORF">SAMN05660236_5236</name>
</gene>
<evidence type="ECO:0000259" key="1">
    <source>
        <dbReference type="PROSITE" id="PS51186"/>
    </source>
</evidence>
<proteinExistence type="predicted"/>
<dbReference type="PANTHER" id="PTHR43792:SF1">
    <property type="entry name" value="N-ACETYLTRANSFERASE DOMAIN-CONTAINING PROTEIN"/>
    <property type="match status" value="1"/>
</dbReference>
<dbReference type="PANTHER" id="PTHR43792">
    <property type="entry name" value="GNAT FAMILY, PUTATIVE (AFU_ORTHOLOGUE AFUA_3G00765)-RELATED-RELATED"/>
    <property type="match status" value="1"/>
</dbReference>
<dbReference type="Gene3D" id="3.40.630.30">
    <property type="match status" value="1"/>
</dbReference>
<dbReference type="AlphaFoldDB" id="A0A1T5MFP1"/>
<dbReference type="InterPro" id="IPR016181">
    <property type="entry name" value="Acyl_CoA_acyltransferase"/>
</dbReference>
<feature type="domain" description="N-acetyltransferase" evidence="1">
    <location>
        <begin position="27"/>
        <end position="170"/>
    </location>
</feature>
<dbReference type="PROSITE" id="PS51186">
    <property type="entry name" value="GNAT"/>
    <property type="match status" value="1"/>
</dbReference>
<sequence length="186" mass="22000">MIRLDLPDQFLTERLVLQRLRYEDAEEIFYTYTSKPEATRYVSWRTHQTMDETRSFLQYAIWAWKEGTDYTYTIRLKADGRLIGSVGIINENGKIQFGYILSPNYWNKGYTTEACKETMQLLLKQRNVYRIGTYVDLENIASIRVLEKCGLIEEARLTNWMRFPNQNNRPKDCAVYVLPFKVAVNP</sequence>
<evidence type="ECO:0000313" key="3">
    <source>
        <dbReference type="Proteomes" id="UP000190961"/>
    </source>
</evidence>
<dbReference type="InterPro" id="IPR051531">
    <property type="entry name" value="N-acetyltransferase"/>
</dbReference>
<name>A0A1T5MFP1_9BACT</name>